<comment type="similarity">
    <text evidence="1">Belongs to the bacterial solute-binding protein 1 family. WtpA subfamily.</text>
</comment>
<evidence type="ECO:0000313" key="2">
    <source>
        <dbReference type="EMBL" id="CBI01607.1"/>
    </source>
</evidence>
<dbReference type="CDD" id="cd13540">
    <property type="entry name" value="PBP2_ModA_WtpA"/>
    <property type="match status" value="1"/>
</dbReference>
<dbReference type="InterPro" id="IPR050682">
    <property type="entry name" value="ModA/WtpA"/>
</dbReference>
<reference evidence="2" key="1">
    <citation type="submission" date="2009-10" db="EMBL/GenBank/DDBJ databases">
        <title>Diversity of trophic interactions inside an arsenic-rich microbial ecosystem.</title>
        <authorList>
            <person name="Bertin P.N."/>
            <person name="Heinrich-Salmeron A."/>
            <person name="Pelletier E."/>
            <person name="Goulhen-Chollet F."/>
            <person name="Arsene-Ploetze F."/>
            <person name="Gallien S."/>
            <person name="Calteau A."/>
            <person name="Vallenet D."/>
            <person name="Casiot C."/>
            <person name="Chane-Woon-Ming B."/>
            <person name="Giloteaux L."/>
            <person name="Barakat M."/>
            <person name="Bonnefoy V."/>
            <person name="Bruneel O."/>
            <person name="Chandler M."/>
            <person name="Cleiss J."/>
            <person name="Duran R."/>
            <person name="Elbaz-Poulichet F."/>
            <person name="Fonknechten N."/>
            <person name="Lauga B."/>
            <person name="Mornico D."/>
            <person name="Ortet P."/>
            <person name="Schaeffer C."/>
            <person name="Siguier P."/>
            <person name="Alexander Thil Smith A."/>
            <person name="Van Dorsselaer A."/>
            <person name="Weissenbach J."/>
            <person name="Medigue C."/>
            <person name="Le Paslier D."/>
        </authorList>
    </citation>
    <scope>NUCLEOTIDE SEQUENCE</scope>
</reference>
<proteinExistence type="inferred from homology"/>
<dbReference type="GO" id="GO:0030973">
    <property type="term" value="F:molybdate ion binding"/>
    <property type="evidence" value="ECO:0007669"/>
    <property type="project" value="TreeGrafter"/>
</dbReference>
<name>E6Q347_9ZZZZ</name>
<dbReference type="EMBL" id="CABO01000019">
    <property type="protein sequence ID" value="CBI01607.1"/>
    <property type="molecule type" value="Genomic_DNA"/>
</dbReference>
<dbReference type="AlphaFoldDB" id="E6Q347"/>
<sequence>MLPMQSAAAEPSLRIAYAGSMGAVMDRGLGPRFARSEHIDYQGIGAGAYGLARLIAAGRLQADLFISITPGPIRILQRAGIVARAVPIARTQMVIAYSPKSRFAAQFQSAATGRTAWWRVLERPGLRFGRTDPATDPQGQSIIFTMQLAQNYYHQPHLAKRILGTERNPAQIFTEASLLSRLESGEIDAASGYESAVRSLHLPFIALPSQIDLGDPAYARSYERATIRSTVHGKAKTLHPQPLVFYAAVLKGAANRKAARAFVAFVLSPTGQHILRSFGYDPPLGSPL</sequence>
<dbReference type="PANTHER" id="PTHR30632">
    <property type="entry name" value="MOLYBDATE-BINDING PERIPLASMIC PROTEIN"/>
    <property type="match status" value="1"/>
</dbReference>
<accession>E6Q347</accession>
<protein>
    <submittedName>
        <fullName evidence="2">Putative ABC-type transport system, periplasmic component</fullName>
    </submittedName>
</protein>
<dbReference type="Gene3D" id="3.40.190.10">
    <property type="entry name" value="Periplasmic binding protein-like II"/>
    <property type="match status" value="3"/>
</dbReference>
<dbReference type="SUPFAM" id="SSF53850">
    <property type="entry name" value="Periplasmic binding protein-like II"/>
    <property type="match status" value="1"/>
</dbReference>
<dbReference type="PANTHER" id="PTHR30632:SF16">
    <property type="entry name" value="MOLYBDATE_TUNGSTATE-BINDING PROTEIN WTPA"/>
    <property type="match status" value="1"/>
</dbReference>
<organism evidence="2">
    <name type="scientific">mine drainage metagenome</name>
    <dbReference type="NCBI Taxonomy" id="410659"/>
    <lineage>
        <taxon>unclassified sequences</taxon>
        <taxon>metagenomes</taxon>
        <taxon>ecological metagenomes</taxon>
    </lineage>
</organism>
<gene>
    <name evidence="2" type="ORF">CARN4_1928</name>
</gene>
<dbReference type="Pfam" id="PF13531">
    <property type="entry name" value="SBP_bac_11"/>
    <property type="match status" value="1"/>
</dbReference>
<comment type="caution">
    <text evidence="2">The sequence shown here is derived from an EMBL/GenBank/DDBJ whole genome shotgun (WGS) entry which is preliminary data.</text>
</comment>
<dbReference type="GO" id="GO:0015689">
    <property type="term" value="P:molybdate ion transport"/>
    <property type="evidence" value="ECO:0007669"/>
    <property type="project" value="TreeGrafter"/>
</dbReference>
<evidence type="ECO:0000256" key="1">
    <source>
        <dbReference type="ARBA" id="ARBA00009438"/>
    </source>
</evidence>